<dbReference type="InterPro" id="IPR035513">
    <property type="entry name" value="Invertase/methylesterase_inhib"/>
</dbReference>
<gene>
    <name evidence="4" type="ORF">RIF29_36774</name>
</gene>
<evidence type="ECO:0000259" key="3">
    <source>
        <dbReference type="SMART" id="SM00856"/>
    </source>
</evidence>
<dbReference type="Proteomes" id="UP001372338">
    <property type="component" value="Unassembled WGS sequence"/>
</dbReference>
<dbReference type="SUPFAM" id="SSF101148">
    <property type="entry name" value="Plant invertase/pectin methylesterase inhibitor"/>
    <property type="match status" value="1"/>
</dbReference>
<dbReference type="NCBIfam" id="TIGR01614">
    <property type="entry name" value="PME_inhib"/>
    <property type="match status" value="1"/>
</dbReference>
<dbReference type="FunFam" id="1.20.140.40:FF:000005">
    <property type="entry name" value="Pectin methylesterase inhibitor 1"/>
    <property type="match status" value="1"/>
</dbReference>
<feature type="domain" description="Pectinesterase inhibitor" evidence="3">
    <location>
        <begin position="86"/>
        <end position="245"/>
    </location>
</feature>
<evidence type="ECO:0000256" key="1">
    <source>
        <dbReference type="ARBA" id="ARBA00022729"/>
    </source>
</evidence>
<proteinExistence type="inferred from homology"/>
<protein>
    <recommendedName>
        <fullName evidence="3">Pectinesterase inhibitor domain-containing protein</fullName>
    </recommendedName>
</protein>
<comment type="caution">
    <text evidence="4">The sequence shown here is derived from an EMBL/GenBank/DDBJ whole genome shotgun (WGS) entry which is preliminary data.</text>
</comment>
<dbReference type="AlphaFoldDB" id="A0AAN9EDR9"/>
<dbReference type="SMART" id="SM00856">
    <property type="entry name" value="PMEI"/>
    <property type="match status" value="1"/>
</dbReference>
<evidence type="ECO:0000313" key="4">
    <source>
        <dbReference type="EMBL" id="KAK7252663.1"/>
    </source>
</evidence>
<accession>A0AAN9EDR9</accession>
<comment type="similarity">
    <text evidence="2">Belongs to the PMEI family.</text>
</comment>
<dbReference type="EMBL" id="JAYWIO010000007">
    <property type="protein sequence ID" value="KAK7252663.1"/>
    <property type="molecule type" value="Genomic_DNA"/>
</dbReference>
<dbReference type="GO" id="GO:0046910">
    <property type="term" value="F:pectinesterase inhibitor activity"/>
    <property type="evidence" value="ECO:0007669"/>
    <property type="project" value="UniProtKB-ARBA"/>
</dbReference>
<dbReference type="Gene3D" id="1.20.140.40">
    <property type="entry name" value="Invertase/pectin methylesterase inhibitor family protein"/>
    <property type="match status" value="1"/>
</dbReference>
<evidence type="ECO:0000313" key="5">
    <source>
        <dbReference type="Proteomes" id="UP001372338"/>
    </source>
</evidence>
<dbReference type="PANTHER" id="PTHR31080:SF207">
    <property type="entry name" value="PECTINESTERASE INHIBITOR 9"/>
    <property type="match status" value="1"/>
</dbReference>
<reference evidence="4 5" key="1">
    <citation type="submission" date="2024-01" db="EMBL/GenBank/DDBJ databases">
        <title>The genomes of 5 underutilized Papilionoideae crops provide insights into root nodulation and disease resistanc.</title>
        <authorList>
            <person name="Yuan L."/>
        </authorList>
    </citation>
    <scope>NUCLEOTIDE SEQUENCE [LARGE SCALE GENOMIC DNA]</scope>
    <source>
        <strain evidence="4">ZHUSHIDOU_FW_LH</strain>
        <tissue evidence="4">Leaf</tissue>
    </source>
</reference>
<dbReference type="Pfam" id="PF04043">
    <property type="entry name" value="PMEI"/>
    <property type="match status" value="1"/>
</dbReference>
<name>A0AAN9EDR9_CROPI</name>
<organism evidence="4 5">
    <name type="scientific">Crotalaria pallida</name>
    <name type="common">Smooth rattlebox</name>
    <name type="synonym">Crotalaria striata</name>
    <dbReference type="NCBI Taxonomy" id="3830"/>
    <lineage>
        <taxon>Eukaryota</taxon>
        <taxon>Viridiplantae</taxon>
        <taxon>Streptophyta</taxon>
        <taxon>Embryophyta</taxon>
        <taxon>Tracheophyta</taxon>
        <taxon>Spermatophyta</taxon>
        <taxon>Magnoliopsida</taxon>
        <taxon>eudicotyledons</taxon>
        <taxon>Gunneridae</taxon>
        <taxon>Pentapetalae</taxon>
        <taxon>rosids</taxon>
        <taxon>fabids</taxon>
        <taxon>Fabales</taxon>
        <taxon>Fabaceae</taxon>
        <taxon>Papilionoideae</taxon>
        <taxon>50 kb inversion clade</taxon>
        <taxon>genistoids sensu lato</taxon>
        <taxon>core genistoids</taxon>
        <taxon>Crotalarieae</taxon>
        <taxon>Crotalaria</taxon>
    </lineage>
</organism>
<evidence type="ECO:0000256" key="2">
    <source>
        <dbReference type="ARBA" id="ARBA00038471"/>
    </source>
</evidence>
<dbReference type="InterPro" id="IPR006501">
    <property type="entry name" value="Pectinesterase_inhib_dom"/>
</dbReference>
<dbReference type="PANTHER" id="PTHR31080">
    <property type="entry name" value="PECTINESTERASE INHIBITOR-LIKE"/>
    <property type="match status" value="1"/>
</dbReference>
<dbReference type="CDD" id="cd15798">
    <property type="entry name" value="PMEI-like_3"/>
    <property type="match status" value="1"/>
</dbReference>
<keyword evidence="1" id="KW-0732">Signal</keyword>
<sequence>MKIDLYLIVGQSSRICMCNIEAIPTIMDLLMFNENFLRNQVLILIILSSCMDMAARVGFSLLVLMNLLIYISSTAESAIPRRSTTNPADFIKSSCRATRYPALCVQSLLGYANVIGHSERQLAMTALSVSITRTRSCTSFVKKIAKARGIKPREYRAVQDCIENMGDSVDSLSQSIRELGRMSQTVGEDFAWHMSNVQTWVSAALTDVNTCLDGFGGPALNGNVKAAISDRVANVAQLTSNGLALVNRFASRHRTAADTQTP</sequence>
<keyword evidence="5" id="KW-1185">Reference proteome</keyword>
<dbReference type="InterPro" id="IPR051955">
    <property type="entry name" value="PME_Inhibitor"/>
</dbReference>